<dbReference type="EMBL" id="JABFUD020000003">
    <property type="protein sequence ID" value="KAI5082051.1"/>
    <property type="molecule type" value="Genomic_DNA"/>
</dbReference>
<dbReference type="InterPro" id="IPR011598">
    <property type="entry name" value="bHLH_dom"/>
</dbReference>
<dbReference type="InterPro" id="IPR052610">
    <property type="entry name" value="bHLH_transcription_regulator"/>
</dbReference>
<evidence type="ECO:0000256" key="4">
    <source>
        <dbReference type="ARBA" id="ARBA00023242"/>
    </source>
</evidence>
<keyword evidence="8" id="KW-1185">Reference proteome</keyword>
<protein>
    <recommendedName>
        <fullName evidence="6">BHLH domain-containing protein</fullName>
    </recommendedName>
</protein>
<dbReference type="PANTHER" id="PTHR45959:SF2">
    <property type="entry name" value="BHLH TRANSCRIPTION FACTOR"/>
    <property type="match status" value="1"/>
</dbReference>
<comment type="caution">
    <text evidence="7">The sequence shown here is derived from an EMBL/GenBank/DDBJ whole genome shotgun (WGS) entry which is preliminary data.</text>
</comment>
<feature type="coiled-coil region" evidence="5">
    <location>
        <begin position="220"/>
        <end position="247"/>
    </location>
</feature>
<dbReference type="Proteomes" id="UP000886520">
    <property type="component" value="Chromosome 2"/>
</dbReference>
<dbReference type="AlphaFoldDB" id="A0A9D4V8X8"/>
<gene>
    <name evidence="7" type="ORF">GOP47_0001794</name>
</gene>
<sequence length="352" mass="39724">MAYTDRDPPANAGALSYHGAFSYVLPQRLDCGPPNIQKCTSSHPSTVPMVATASATAPQLIGCFLIWSWICMNHSMIHLQPGQSSQIDEVTLFGYTRRKKAGTSIYEIVPDEQLKIVEKLLGSMEDELLYMDSTSYAGKRKFSFQDRHYRPPLLRIEPAQRRMQLYNFLGSADTTTMSLLTKSEAHVLAERKRRDKLNQRFVALSAILPGVTKMDKASILGDAIKYVKQLEEHLKELEERKARTLSAESFYTTNIDRESIELVAIEARAFGNDVLIRVHCNKIKNIIVRCLEVLDRMPISIVHANVLSFSDSAMDLTFSAQIEQGSDLSAKDIVEALQCFFNQLQEEKRQKG</sequence>
<evidence type="ECO:0000259" key="6">
    <source>
        <dbReference type="PROSITE" id="PS50888"/>
    </source>
</evidence>
<keyword evidence="4" id="KW-0539">Nucleus</keyword>
<dbReference type="InterPro" id="IPR036638">
    <property type="entry name" value="HLH_DNA-bd_sf"/>
</dbReference>
<dbReference type="Pfam" id="PF22754">
    <property type="entry name" value="bHLH-TF_ACT-like_plant"/>
    <property type="match status" value="1"/>
</dbReference>
<comment type="subcellular location">
    <subcellularLocation>
        <location evidence="1">Nucleus</location>
    </subcellularLocation>
</comment>
<accession>A0A9D4V8X8</accession>
<evidence type="ECO:0000256" key="2">
    <source>
        <dbReference type="ARBA" id="ARBA00023015"/>
    </source>
</evidence>
<feature type="domain" description="BHLH" evidence="6">
    <location>
        <begin position="181"/>
        <end position="230"/>
    </location>
</feature>
<dbReference type="OrthoDB" id="690068at2759"/>
<evidence type="ECO:0000256" key="3">
    <source>
        <dbReference type="ARBA" id="ARBA00023163"/>
    </source>
</evidence>
<dbReference type="InterPro" id="IPR054502">
    <property type="entry name" value="bHLH-TF_ACT-like_plant"/>
</dbReference>
<proteinExistence type="predicted"/>
<evidence type="ECO:0000256" key="5">
    <source>
        <dbReference type="SAM" id="Coils"/>
    </source>
</evidence>
<keyword evidence="3" id="KW-0804">Transcription</keyword>
<dbReference type="SUPFAM" id="SSF47459">
    <property type="entry name" value="HLH, helix-loop-helix DNA-binding domain"/>
    <property type="match status" value="1"/>
</dbReference>
<keyword evidence="2" id="KW-0805">Transcription regulation</keyword>
<organism evidence="7 8">
    <name type="scientific">Adiantum capillus-veneris</name>
    <name type="common">Maidenhair fern</name>
    <dbReference type="NCBI Taxonomy" id="13818"/>
    <lineage>
        <taxon>Eukaryota</taxon>
        <taxon>Viridiplantae</taxon>
        <taxon>Streptophyta</taxon>
        <taxon>Embryophyta</taxon>
        <taxon>Tracheophyta</taxon>
        <taxon>Polypodiopsida</taxon>
        <taxon>Polypodiidae</taxon>
        <taxon>Polypodiales</taxon>
        <taxon>Pteridineae</taxon>
        <taxon>Pteridaceae</taxon>
        <taxon>Vittarioideae</taxon>
        <taxon>Adiantum</taxon>
    </lineage>
</organism>
<evidence type="ECO:0000313" key="8">
    <source>
        <dbReference type="Proteomes" id="UP000886520"/>
    </source>
</evidence>
<dbReference type="Gene3D" id="4.10.280.10">
    <property type="entry name" value="Helix-loop-helix DNA-binding domain"/>
    <property type="match status" value="1"/>
</dbReference>
<dbReference type="PROSITE" id="PS50888">
    <property type="entry name" value="BHLH"/>
    <property type="match status" value="1"/>
</dbReference>
<dbReference type="SMART" id="SM00353">
    <property type="entry name" value="HLH"/>
    <property type="match status" value="1"/>
</dbReference>
<evidence type="ECO:0000313" key="7">
    <source>
        <dbReference type="EMBL" id="KAI5082051.1"/>
    </source>
</evidence>
<dbReference type="GO" id="GO:0005634">
    <property type="term" value="C:nucleus"/>
    <property type="evidence" value="ECO:0007669"/>
    <property type="project" value="UniProtKB-SubCell"/>
</dbReference>
<dbReference type="PANTHER" id="PTHR45959">
    <property type="entry name" value="BHLH TRANSCRIPTION FACTOR"/>
    <property type="match status" value="1"/>
</dbReference>
<dbReference type="GO" id="GO:0046983">
    <property type="term" value="F:protein dimerization activity"/>
    <property type="evidence" value="ECO:0007669"/>
    <property type="project" value="InterPro"/>
</dbReference>
<dbReference type="Pfam" id="PF00010">
    <property type="entry name" value="HLH"/>
    <property type="match status" value="1"/>
</dbReference>
<name>A0A9D4V8X8_ADICA</name>
<reference evidence="7" key="1">
    <citation type="submission" date="2021-01" db="EMBL/GenBank/DDBJ databases">
        <title>Adiantum capillus-veneris genome.</title>
        <authorList>
            <person name="Fang Y."/>
            <person name="Liao Q."/>
        </authorList>
    </citation>
    <scope>NUCLEOTIDE SEQUENCE</scope>
    <source>
        <strain evidence="7">H3</strain>
        <tissue evidence="7">Leaf</tissue>
    </source>
</reference>
<evidence type="ECO:0000256" key="1">
    <source>
        <dbReference type="ARBA" id="ARBA00004123"/>
    </source>
</evidence>
<keyword evidence="5" id="KW-0175">Coiled coil</keyword>